<organism evidence="1 2">
    <name type="scientific">Burkholderia cepacia</name>
    <name type="common">Pseudomonas cepacia</name>
    <dbReference type="NCBI Taxonomy" id="292"/>
    <lineage>
        <taxon>Bacteria</taxon>
        <taxon>Pseudomonadati</taxon>
        <taxon>Pseudomonadota</taxon>
        <taxon>Betaproteobacteria</taxon>
        <taxon>Burkholderiales</taxon>
        <taxon>Burkholderiaceae</taxon>
        <taxon>Burkholderia</taxon>
        <taxon>Burkholderia cepacia complex</taxon>
    </lineage>
</organism>
<dbReference type="AlphaFoldDB" id="A0A2S8I625"/>
<evidence type="ECO:0000313" key="2">
    <source>
        <dbReference type="Proteomes" id="UP000238206"/>
    </source>
</evidence>
<comment type="caution">
    <text evidence="1">The sequence shown here is derived from an EMBL/GenBank/DDBJ whole genome shotgun (WGS) entry which is preliminary data.</text>
</comment>
<evidence type="ECO:0000313" key="1">
    <source>
        <dbReference type="EMBL" id="PQP10243.1"/>
    </source>
</evidence>
<protein>
    <submittedName>
        <fullName evidence="1">Uncharacterized protein</fullName>
    </submittedName>
</protein>
<dbReference type="EMBL" id="PUIQ01000067">
    <property type="protein sequence ID" value="PQP10243.1"/>
    <property type="molecule type" value="Genomic_DNA"/>
</dbReference>
<proteinExistence type="predicted"/>
<dbReference type="Proteomes" id="UP000238206">
    <property type="component" value="Unassembled WGS sequence"/>
</dbReference>
<accession>A0A2S8I625</accession>
<gene>
    <name evidence="1" type="ORF">C5615_33845</name>
</gene>
<name>A0A2S8I625_BURCE</name>
<reference evidence="1 2" key="1">
    <citation type="submission" date="2018-02" db="EMBL/GenBank/DDBJ databases">
        <title>Draft genome sequencing of Burkholderia cepacia Y14-15.</title>
        <authorList>
            <person name="Zheng B.-X."/>
        </authorList>
    </citation>
    <scope>NUCLEOTIDE SEQUENCE [LARGE SCALE GENOMIC DNA]</scope>
    <source>
        <strain evidence="1 2">Y14-15</strain>
    </source>
</reference>
<sequence length="68" mass="7917">MIRPARFDEAKDDLASMCRQAGMRFRDRRRIQSNETAFGQVVKIGRIARSAPRFARENHQARQIRSGK</sequence>